<dbReference type="InterPro" id="IPR044690">
    <property type="entry name" value="CAS_plant"/>
</dbReference>
<accession>A0A6J1KPF8</accession>
<dbReference type="Gene3D" id="3.40.250.10">
    <property type="entry name" value="Rhodanese-like domain"/>
    <property type="match status" value="1"/>
</dbReference>
<dbReference type="InterPro" id="IPR036873">
    <property type="entry name" value="Rhodanese-like_dom_sf"/>
</dbReference>
<dbReference type="RefSeq" id="XP_023002616.1">
    <property type="nucleotide sequence ID" value="XM_023146848.1"/>
</dbReference>
<dbReference type="KEGG" id="cmax:111496420"/>
<dbReference type="SUPFAM" id="SSF52821">
    <property type="entry name" value="Rhodanese/Cell cycle control phosphatase"/>
    <property type="match status" value="1"/>
</dbReference>
<dbReference type="AlphaFoldDB" id="A0A6J1KPF8"/>
<dbReference type="GO" id="GO:0090333">
    <property type="term" value="P:regulation of stomatal closure"/>
    <property type="evidence" value="ECO:0007669"/>
    <property type="project" value="InterPro"/>
</dbReference>
<gene>
    <name evidence="4 5" type="primary">LOC111496420</name>
</gene>
<feature type="region of interest" description="Disordered" evidence="1">
    <location>
        <begin position="574"/>
        <end position="609"/>
    </location>
</feature>
<evidence type="ECO:0000259" key="2">
    <source>
        <dbReference type="PROSITE" id="PS50206"/>
    </source>
</evidence>
<dbReference type="Proteomes" id="UP000504608">
    <property type="component" value="Unplaced"/>
</dbReference>
<dbReference type="GO" id="GO:0071277">
    <property type="term" value="P:cellular response to calcium ion"/>
    <property type="evidence" value="ECO:0007669"/>
    <property type="project" value="InterPro"/>
</dbReference>
<evidence type="ECO:0000313" key="3">
    <source>
        <dbReference type="Proteomes" id="UP000504608"/>
    </source>
</evidence>
<protein>
    <submittedName>
        <fullName evidence="4 5">Uncharacterized protein LOC111496420</fullName>
    </submittedName>
</protein>
<dbReference type="PROSITE" id="PS50206">
    <property type="entry name" value="RHODANESE_3"/>
    <property type="match status" value="1"/>
</dbReference>
<dbReference type="InterPro" id="IPR001763">
    <property type="entry name" value="Rhodanese-like_dom"/>
</dbReference>
<dbReference type="PANTHER" id="PTHR34209">
    <property type="entry name" value="RHODANESE/CELL CYCLE CONTROL PHOSPHATASE SUPERFAMILY PROTEIN"/>
    <property type="match status" value="1"/>
</dbReference>
<dbReference type="GO" id="GO:0009704">
    <property type="term" value="P:de-etiolation"/>
    <property type="evidence" value="ECO:0007669"/>
    <property type="project" value="InterPro"/>
</dbReference>
<dbReference type="GeneID" id="111496420"/>
<proteinExistence type="predicted"/>
<evidence type="ECO:0000256" key="1">
    <source>
        <dbReference type="SAM" id="MobiDB-lite"/>
    </source>
</evidence>
<dbReference type="RefSeq" id="XP_023002615.1">
    <property type="nucleotide sequence ID" value="XM_023146847.1"/>
</dbReference>
<reference evidence="4 5" key="1">
    <citation type="submission" date="2025-04" db="UniProtKB">
        <authorList>
            <consortium name="RefSeq"/>
        </authorList>
    </citation>
    <scope>IDENTIFICATION</scope>
    <source>
        <tissue evidence="4 5">Young leaves</tissue>
    </source>
</reference>
<dbReference type="OrthoDB" id="551300at2759"/>
<organism evidence="3 4">
    <name type="scientific">Cucurbita maxima</name>
    <name type="common">Pumpkin</name>
    <name type="synonym">Winter squash</name>
    <dbReference type="NCBI Taxonomy" id="3661"/>
    <lineage>
        <taxon>Eukaryota</taxon>
        <taxon>Viridiplantae</taxon>
        <taxon>Streptophyta</taxon>
        <taxon>Embryophyta</taxon>
        <taxon>Tracheophyta</taxon>
        <taxon>Spermatophyta</taxon>
        <taxon>Magnoliopsida</taxon>
        <taxon>eudicotyledons</taxon>
        <taxon>Gunneridae</taxon>
        <taxon>Pentapetalae</taxon>
        <taxon>rosids</taxon>
        <taxon>fabids</taxon>
        <taxon>Cucurbitales</taxon>
        <taxon>Cucurbitaceae</taxon>
        <taxon>Cucurbiteae</taxon>
        <taxon>Cucurbita</taxon>
    </lineage>
</organism>
<sequence>MLSVCSATPNCSSQSKITFHGGLRLLLPSQKGVQVGSHGGFPKAFATRSSFSDLATSAQQQLSIGGVKYVENSSLSAGGEALLDVSGQHREIPSVHETVSTDNIASEKTLFVSDSLNFDNNSVLNTKASALGFFDRVSESFNASIQQGENLVEKSLDTINSSTSALIKRGNQSVDDAFNSIFSSVDQIGEQGRNRLSNFSTGFKEGSFKASVSAIDVLRQAVVAIEDSLANATSFVVYSYGSVKEVFPPEIRDALSSSEQRAAEIFSPVRTGFQKIYLTIESLEKILGLDPSDPLVPFVLLVGSSVTLWVFYWRRTYGGYSGDLSPQSTFELLKGSENAVLIDVRPEDLREKDGIPDLRRRARARYASVTLPEVDDSIRKLVTNGRDLDDALLASVIRNLKIVEDRSKVIIMDANGTGSKNIARSLRKLGIKKPYLIQGGFRSWVKEGLRIKELKSETALSILNEEAEAILAEINPSPVQVLGYGLGLVATLYALLEWETSLQIIAILGLGQTIYRRVSSYNDAEDLTKDVRLLLTPVSLGAQALSWAAGKVETNGVGLPTSPSSSDVQNRVLQAAAKHESQPSVDEGIQNRPAEATIPVSEGVDLSEA</sequence>
<evidence type="ECO:0000313" key="5">
    <source>
        <dbReference type="RefSeq" id="XP_023002616.1"/>
    </source>
</evidence>
<dbReference type="PANTHER" id="PTHR34209:SF3">
    <property type="entry name" value="RHODANESE_CELL CYCLE CONTROL PHOSPHATASE SUPERFAMILY PROTEIN"/>
    <property type="match status" value="1"/>
</dbReference>
<evidence type="ECO:0000313" key="4">
    <source>
        <dbReference type="RefSeq" id="XP_023002615.1"/>
    </source>
</evidence>
<keyword evidence="3" id="KW-1185">Reference proteome</keyword>
<name>A0A6J1KPF8_CUCMA</name>
<dbReference type="SMART" id="SM00450">
    <property type="entry name" value="RHOD"/>
    <property type="match status" value="1"/>
</dbReference>
<dbReference type="Pfam" id="PF00581">
    <property type="entry name" value="Rhodanese"/>
    <property type="match status" value="1"/>
</dbReference>
<feature type="domain" description="Rhodanese" evidence="2">
    <location>
        <begin position="335"/>
        <end position="453"/>
    </location>
</feature>